<accession>A0A834TGK5</accession>
<evidence type="ECO:0000313" key="1">
    <source>
        <dbReference type="EMBL" id="KAF7821693.1"/>
    </source>
</evidence>
<proteinExistence type="predicted"/>
<sequence>MISEAKHKPKKATPSAGIGYQTNMSRRLKLLWGSSYNEDLLMHALEFMALCDGRLRGSNHNGDLLVHALGVCGSYRLRLRFPHMGPRVSGGIIDDNDFSTQALRFRHELKGSSPIADSRVHDRLGPRVHERSRVRTSSKMGYPLVKALEVQHVLRGLFL</sequence>
<gene>
    <name evidence="1" type="ORF">G2W53_027148</name>
</gene>
<dbReference type="AlphaFoldDB" id="A0A834TGK5"/>
<keyword evidence="2" id="KW-1185">Reference proteome</keyword>
<evidence type="ECO:0000313" key="2">
    <source>
        <dbReference type="Proteomes" id="UP000634136"/>
    </source>
</evidence>
<protein>
    <submittedName>
        <fullName evidence="1">Uncharacterized protein</fullName>
    </submittedName>
</protein>
<dbReference type="EMBL" id="JAAIUW010000008">
    <property type="protein sequence ID" value="KAF7821693.1"/>
    <property type="molecule type" value="Genomic_DNA"/>
</dbReference>
<name>A0A834TGK5_9FABA</name>
<comment type="caution">
    <text evidence="1">The sequence shown here is derived from an EMBL/GenBank/DDBJ whole genome shotgun (WGS) entry which is preliminary data.</text>
</comment>
<reference evidence="1" key="1">
    <citation type="submission" date="2020-09" db="EMBL/GenBank/DDBJ databases">
        <title>Genome-Enabled Discovery of Anthraquinone Biosynthesis in Senna tora.</title>
        <authorList>
            <person name="Kang S.-H."/>
            <person name="Pandey R.P."/>
            <person name="Lee C.-M."/>
            <person name="Sim J.-S."/>
            <person name="Jeong J.-T."/>
            <person name="Choi B.-S."/>
            <person name="Jung M."/>
            <person name="Ginzburg D."/>
            <person name="Zhao K."/>
            <person name="Won S.Y."/>
            <person name="Oh T.-J."/>
            <person name="Yu Y."/>
            <person name="Kim N.-H."/>
            <person name="Lee O.R."/>
            <person name="Lee T.-H."/>
            <person name="Bashyal P."/>
            <person name="Kim T.-S."/>
            <person name="Lee W.-H."/>
            <person name="Kawkins C."/>
            <person name="Kim C.-K."/>
            <person name="Kim J.S."/>
            <person name="Ahn B.O."/>
            <person name="Rhee S.Y."/>
            <person name="Sohng J.K."/>
        </authorList>
    </citation>
    <scope>NUCLEOTIDE SEQUENCE</scope>
    <source>
        <tissue evidence="1">Leaf</tissue>
    </source>
</reference>
<dbReference type="Proteomes" id="UP000634136">
    <property type="component" value="Unassembled WGS sequence"/>
</dbReference>
<organism evidence="1 2">
    <name type="scientific">Senna tora</name>
    <dbReference type="NCBI Taxonomy" id="362788"/>
    <lineage>
        <taxon>Eukaryota</taxon>
        <taxon>Viridiplantae</taxon>
        <taxon>Streptophyta</taxon>
        <taxon>Embryophyta</taxon>
        <taxon>Tracheophyta</taxon>
        <taxon>Spermatophyta</taxon>
        <taxon>Magnoliopsida</taxon>
        <taxon>eudicotyledons</taxon>
        <taxon>Gunneridae</taxon>
        <taxon>Pentapetalae</taxon>
        <taxon>rosids</taxon>
        <taxon>fabids</taxon>
        <taxon>Fabales</taxon>
        <taxon>Fabaceae</taxon>
        <taxon>Caesalpinioideae</taxon>
        <taxon>Cassia clade</taxon>
        <taxon>Senna</taxon>
    </lineage>
</organism>